<name>A0A498HXM8_MALDO</name>
<evidence type="ECO:0000256" key="2">
    <source>
        <dbReference type="ARBA" id="ARBA00022729"/>
    </source>
</evidence>
<keyword evidence="3" id="KW-0677">Repeat</keyword>
<comment type="caution">
    <text evidence="5">The sequence shown here is derived from an EMBL/GenBank/DDBJ whole genome shotgun (WGS) entry which is preliminary data.</text>
</comment>
<dbReference type="EMBL" id="RDQH01000341">
    <property type="protein sequence ID" value="RXH73653.1"/>
    <property type="molecule type" value="Genomic_DNA"/>
</dbReference>
<evidence type="ECO:0000313" key="5">
    <source>
        <dbReference type="EMBL" id="RXH73653.1"/>
    </source>
</evidence>
<dbReference type="InterPro" id="IPR032675">
    <property type="entry name" value="LRR_dom_sf"/>
</dbReference>
<evidence type="ECO:0000313" key="6">
    <source>
        <dbReference type="Proteomes" id="UP000290289"/>
    </source>
</evidence>
<keyword evidence="2" id="KW-0732">Signal</keyword>
<sequence length="127" mass="13862">DASDFDRSTPAAHLSTNGPNSDDVLRPCFCLADSAVWNLHKLAANIEGDALNALKTNLADPNNVLQSWDPALYNPCTWLHVTCNSKNRVTVRYGNFLTFLLHPVIANANLSGQLVAQLGVLSKLQYL</sequence>
<dbReference type="AlphaFoldDB" id="A0A498HXM8"/>
<dbReference type="PANTHER" id="PTHR47988">
    <property type="entry name" value="SOMATIC EMBRYOGENESIS RECEPTOR KINASE 1"/>
    <property type="match status" value="1"/>
</dbReference>
<dbReference type="Proteomes" id="UP000290289">
    <property type="component" value="Chromosome 15"/>
</dbReference>
<evidence type="ECO:0000259" key="4">
    <source>
        <dbReference type="Pfam" id="PF08263"/>
    </source>
</evidence>
<organism evidence="5 6">
    <name type="scientific">Malus domestica</name>
    <name type="common">Apple</name>
    <name type="synonym">Pyrus malus</name>
    <dbReference type="NCBI Taxonomy" id="3750"/>
    <lineage>
        <taxon>Eukaryota</taxon>
        <taxon>Viridiplantae</taxon>
        <taxon>Streptophyta</taxon>
        <taxon>Embryophyta</taxon>
        <taxon>Tracheophyta</taxon>
        <taxon>Spermatophyta</taxon>
        <taxon>Magnoliopsida</taxon>
        <taxon>eudicotyledons</taxon>
        <taxon>Gunneridae</taxon>
        <taxon>Pentapetalae</taxon>
        <taxon>rosids</taxon>
        <taxon>fabids</taxon>
        <taxon>Rosales</taxon>
        <taxon>Rosaceae</taxon>
        <taxon>Amygdaloideae</taxon>
        <taxon>Maleae</taxon>
        <taxon>Malus</taxon>
    </lineage>
</organism>
<dbReference type="InterPro" id="IPR013210">
    <property type="entry name" value="LRR_N_plant-typ"/>
</dbReference>
<proteinExistence type="predicted"/>
<protein>
    <recommendedName>
        <fullName evidence="4">Leucine-rich repeat-containing N-terminal plant-type domain-containing protein</fullName>
    </recommendedName>
</protein>
<evidence type="ECO:0000256" key="1">
    <source>
        <dbReference type="ARBA" id="ARBA00022614"/>
    </source>
</evidence>
<gene>
    <name evidence="5" type="ORF">DVH24_016475</name>
</gene>
<feature type="domain" description="Leucine-rich repeat-containing N-terminal plant-type" evidence="4">
    <location>
        <begin position="47"/>
        <end position="84"/>
    </location>
</feature>
<feature type="non-terminal residue" evidence="5">
    <location>
        <position position="1"/>
    </location>
</feature>
<evidence type="ECO:0000256" key="3">
    <source>
        <dbReference type="ARBA" id="ARBA00022737"/>
    </source>
</evidence>
<dbReference type="Pfam" id="PF08263">
    <property type="entry name" value="LRRNT_2"/>
    <property type="match status" value="1"/>
</dbReference>
<keyword evidence="6" id="KW-1185">Reference proteome</keyword>
<reference evidence="5 6" key="1">
    <citation type="submission" date="2018-10" db="EMBL/GenBank/DDBJ databases">
        <title>A high-quality apple genome assembly.</title>
        <authorList>
            <person name="Hu J."/>
        </authorList>
    </citation>
    <scope>NUCLEOTIDE SEQUENCE [LARGE SCALE GENOMIC DNA]</scope>
    <source>
        <strain evidence="6">cv. HFTH1</strain>
        <tissue evidence="5">Young leaf</tissue>
    </source>
</reference>
<dbReference type="Gene3D" id="3.80.10.10">
    <property type="entry name" value="Ribonuclease Inhibitor"/>
    <property type="match status" value="1"/>
</dbReference>
<keyword evidence="1" id="KW-0433">Leucine-rich repeat</keyword>
<accession>A0A498HXM8</accession>